<proteinExistence type="predicted"/>
<dbReference type="Proteomes" id="UP000070544">
    <property type="component" value="Unassembled WGS sequence"/>
</dbReference>
<evidence type="ECO:0000313" key="3">
    <source>
        <dbReference type="Proteomes" id="UP000070544"/>
    </source>
</evidence>
<feature type="region of interest" description="Disordered" evidence="1">
    <location>
        <begin position="379"/>
        <end position="419"/>
    </location>
</feature>
<evidence type="ECO:0000313" key="2">
    <source>
        <dbReference type="EMBL" id="KXS19695.1"/>
    </source>
</evidence>
<evidence type="ECO:0000256" key="1">
    <source>
        <dbReference type="SAM" id="MobiDB-lite"/>
    </source>
</evidence>
<accession>A0A139AT67</accession>
<feature type="compositionally biased region" description="Basic and acidic residues" evidence="1">
    <location>
        <begin position="148"/>
        <end position="174"/>
    </location>
</feature>
<dbReference type="EMBL" id="KQ965737">
    <property type="protein sequence ID" value="KXS19695.1"/>
    <property type="molecule type" value="Genomic_DNA"/>
</dbReference>
<feature type="compositionally biased region" description="Basic and acidic residues" evidence="1">
    <location>
        <begin position="181"/>
        <end position="197"/>
    </location>
</feature>
<protein>
    <submittedName>
        <fullName evidence="2">Uncharacterized protein</fullName>
    </submittedName>
</protein>
<reference evidence="2 3" key="1">
    <citation type="journal article" date="2015" name="Genome Biol. Evol.">
        <title>Phylogenomic analyses indicate that early fungi evolved digesting cell walls of algal ancestors of land plants.</title>
        <authorList>
            <person name="Chang Y."/>
            <person name="Wang S."/>
            <person name="Sekimoto S."/>
            <person name="Aerts A.L."/>
            <person name="Choi C."/>
            <person name="Clum A."/>
            <person name="LaButti K.M."/>
            <person name="Lindquist E.A."/>
            <person name="Yee Ngan C."/>
            <person name="Ohm R.A."/>
            <person name="Salamov A.A."/>
            <person name="Grigoriev I.V."/>
            <person name="Spatafora J.W."/>
            <person name="Berbee M.L."/>
        </authorList>
    </citation>
    <scope>NUCLEOTIDE SEQUENCE [LARGE SCALE GENOMIC DNA]</scope>
    <source>
        <strain evidence="2 3">JEL478</strain>
    </source>
</reference>
<feature type="compositionally biased region" description="Basic and acidic residues" evidence="1">
    <location>
        <begin position="94"/>
        <end position="122"/>
    </location>
</feature>
<feature type="compositionally biased region" description="Gly residues" evidence="1">
    <location>
        <begin position="205"/>
        <end position="217"/>
    </location>
</feature>
<name>A0A139AT67_GONPJ</name>
<organism evidence="2 3">
    <name type="scientific">Gonapodya prolifera (strain JEL478)</name>
    <name type="common">Monoblepharis prolifera</name>
    <dbReference type="NCBI Taxonomy" id="1344416"/>
    <lineage>
        <taxon>Eukaryota</taxon>
        <taxon>Fungi</taxon>
        <taxon>Fungi incertae sedis</taxon>
        <taxon>Chytridiomycota</taxon>
        <taxon>Chytridiomycota incertae sedis</taxon>
        <taxon>Monoblepharidomycetes</taxon>
        <taxon>Monoblepharidales</taxon>
        <taxon>Gonapodyaceae</taxon>
        <taxon>Gonapodya</taxon>
    </lineage>
</organism>
<feature type="compositionally biased region" description="Low complexity" evidence="1">
    <location>
        <begin position="218"/>
        <end position="234"/>
    </location>
</feature>
<feature type="compositionally biased region" description="Low complexity" evidence="1">
    <location>
        <begin position="293"/>
        <end position="307"/>
    </location>
</feature>
<feature type="compositionally biased region" description="Low complexity" evidence="1">
    <location>
        <begin position="315"/>
        <end position="326"/>
    </location>
</feature>
<keyword evidence="3" id="KW-1185">Reference proteome</keyword>
<sequence>MDRLVESYARELDAIIDPNYYAEHEREEIERDEVRRYLRELGYGDVPDDVLREFVTELEDVLRLEGYPSPSPDPYRRDEEEEESEPEPAPVQARSRERERDRNGQHEHEQDLARRDARKYPRQDSSAAGPAAARDHADIITHRGSAWSDERVHVQEDKARPRRTGGREQEDRGRYRYGGTAEREHEHEEEREREHAGRNAPTRAGGVGGRDARGGAGPASRGAPAAATVAGIGRDTARRLSDRSPPLRTGTGAGAERFKDSYGTAGERARGGNGSGNAVKPHSQGQSHAQGYPNSNRNPNRRASTSTDYASVPTAAEAEAYLGHAAEPTHRDRGYGNPRETAPRRRASTRSDAGYAFRETPFSAGSALDPGWDPYGSSGSRTYGMSRGASVDQISVTNTRLGPPPLPRARPMYRKKSDPVRTYHTMQAIWKNDPFLKRLK</sequence>
<gene>
    <name evidence="2" type="ORF">M427DRAFT_66858</name>
</gene>
<dbReference type="AlphaFoldDB" id="A0A139AT67"/>
<feature type="region of interest" description="Disordered" evidence="1">
    <location>
        <begin position="63"/>
        <end position="356"/>
    </location>
</feature>